<evidence type="ECO:0008006" key="4">
    <source>
        <dbReference type="Google" id="ProtNLM"/>
    </source>
</evidence>
<dbReference type="EMBL" id="GG662212">
    <property type="protein sequence ID" value="EWS70952.1"/>
    <property type="molecule type" value="Genomic_DNA"/>
</dbReference>
<proteinExistence type="predicted"/>
<feature type="signal peptide" evidence="1">
    <location>
        <begin position="1"/>
        <end position="19"/>
    </location>
</feature>
<dbReference type="KEGG" id="tet:TTHERM_000497499"/>
<evidence type="ECO:0000256" key="1">
    <source>
        <dbReference type="SAM" id="SignalP"/>
    </source>
</evidence>
<accession>W7WZC1</accession>
<dbReference type="AlphaFoldDB" id="W7WZC1"/>
<organism evidence="2 3">
    <name type="scientific">Tetrahymena thermophila (strain SB210)</name>
    <dbReference type="NCBI Taxonomy" id="312017"/>
    <lineage>
        <taxon>Eukaryota</taxon>
        <taxon>Sar</taxon>
        <taxon>Alveolata</taxon>
        <taxon>Ciliophora</taxon>
        <taxon>Intramacronucleata</taxon>
        <taxon>Oligohymenophorea</taxon>
        <taxon>Hymenostomatida</taxon>
        <taxon>Tetrahymenina</taxon>
        <taxon>Tetrahymenidae</taxon>
        <taxon>Tetrahymena</taxon>
    </lineage>
</organism>
<sequence length="137" mass="16948">MLHLLSKFLIISYRLFVHSSNSFQNHQKHPCILISLIQMLWQKIFSAKMFCKAYLYKTQLFFQKLILFYSDSNFKRIYQPKHITQFWILNLMTKRSTQRVQRWYLRHLELFVQVPVRILNTYSTQQKYFQLKFLIML</sequence>
<reference evidence="3" key="1">
    <citation type="journal article" date="2006" name="PLoS Biol.">
        <title>Macronuclear genome sequence of the ciliate Tetrahymena thermophila, a model eukaryote.</title>
        <authorList>
            <person name="Eisen J.A."/>
            <person name="Coyne R.S."/>
            <person name="Wu M."/>
            <person name="Wu D."/>
            <person name="Thiagarajan M."/>
            <person name="Wortman J.R."/>
            <person name="Badger J.H."/>
            <person name="Ren Q."/>
            <person name="Amedeo P."/>
            <person name="Jones K.M."/>
            <person name="Tallon L.J."/>
            <person name="Delcher A.L."/>
            <person name="Salzberg S.L."/>
            <person name="Silva J.C."/>
            <person name="Haas B.J."/>
            <person name="Majoros W.H."/>
            <person name="Farzad M."/>
            <person name="Carlton J.M."/>
            <person name="Smith R.K. Jr."/>
            <person name="Garg J."/>
            <person name="Pearlman R.E."/>
            <person name="Karrer K.M."/>
            <person name="Sun L."/>
            <person name="Manning G."/>
            <person name="Elde N.C."/>
            <person name="Turkewitz A.P."/>
            <person name="Asai D.J."/>
            <person name="Wilkes D.E."/>
            <person name="Wang Y."/>
            <person name="Cai H."/>
            <person name="Collins K."/>
            <person name="Stewart B.A."/>
            <person name="Lee S.R."/>
            <person name="Wilamowska K."/>
            <person name="Weinberg Z."/>
            <person name="Ruzzo W.L."/>
            <person name="Wloga D."/>
            <person name="Gaertig J."/>
            <person name="Frankel J."/>
            <person name="Tsao C.-C."/>
            <person name="Gorovsky M.A."/>
            <person name="Keeling P.J."/>
            <person name="Waller R.F."/>
            <person name="Patron N.J."/>
            <person name="Cherry J.M."/>
            <person name="Stover N.A."/>
            <person name="Krieger C.J."/>
            <person name="del Toro C."/>
            <person name="Ryder H.F."/>
            <person name="Williamson S.C."/>
            <person name="Barbeau R.A."/>
            <person name="Hamilton E.P."/>
            <person name="Orias E."/>
        </authorList>
    </citation>
    <scope>NUCLEOTIDE SEQUENCE [LARGE SCALE GENOMIC DNA]</scope>
    <source>
        <strain evidence="3">SB210</strain>
    </source>
</reference>
<dbReference type="Proteomes" id="UP000009168">
    <property type="component" value="Unassembled WGS sequence"/>
</dbReference>
<keyword evidence="3" id="KW-1185">Reference proteome</keyword>
<evidence type="ECO:0000313" key="3">
    <source>
        <dbReference type="Proteomes" id="UP000009168"/>
    </source>
</evidence>
<dbReference type="RefSeq" id="XP_012656508.1">
    <property type="nucleotide sequence ID" value="XM_012801054.1"/>
</dbReference>
<protein>
    <recommendedName>
        <fullName evidence="4">Transmembrane protein</fullName>
    </recommendedName>
</protein>
<name>W7WZC1_TETTS</name>
<evidence type="ECO:0000313" key="2">
    <source>
        <dbReference type="EMBL" id="EWS70952.1"/>
    </source>
</evidence>
<gene>
    <name evidence="2" type="ORF">TTHERM_000497499</name>
</gene>
<feature type="chain" id="PRO_5004906232" description="Transmembrane protein" evidence="1">
    <location>
        <begin position="20"/>
        <end position="137"/>
    </location>
</feature>
<dbReference type="InParanoid" id="W7WZC1"/>
<keyword evidence="1" id="KW-0732">Signal</keyword>
<dbReference type="GeneID" id="24439291"/>